<evidence type="ECO:0000256" key="1">
    <source>
        <dbReference type="PROSITE-ProRule" id="PRU00473"/>
    </source>
</evidence>
<organism evidence="5">
    <name type="scientific">Leucothrix mucor</name>
    <dbReference type="NCBI Taxonomy" id="45248"/>
    <lineage>
        <taxon>Bacteria</taxon>
        <taxon>Pseudomonadati</taxon>
        <taxon>Pseudomonadota</taxon>
        <taxon>Gammaproteobacteria</taxon>
        <taxon>Thiotrichales</taxon>
        <taxon>Thiotrichaceae</taxon>
        <taxon>Leucothrix</taxon>
    </lineage>
</organism>
<feature type="compositionally biased region" description="Basic and acidic residues" evidence="2">
    <location>
        <begin position="28"/>
        <end position="41"/>
    </location>
</feature>
<evidence type="ECO:0000313" key="5">
    <source>
        <dbReference type="EMBL" id="HFC93076.1"/>
    </source>
</evidence>
<dbReference type="Gene3D" id="1.25.40.590">
    <property type="entry name" value="Type IV / VI secretion system, DotU"/>
    <property type="match status" value="1"/>
</dbReference>
<dbReference type="PROSITE" id="PS51123">
    <property type="entry name" value="OMPA_2"/>
    <property type="match status" value="1"/>
</dbReference>
<keyword evidence="3" id="KW-1133">Transmembrane helix</keyword>
<feature type="compositionally biased region" description="Polar residues" evidence="2">
    <location>
        <begin position="63"/>
        <end position="78"/>
    </location>
</feature>
<dbReference type="Proteomes" id="UP000885750">
    <property type="component" value="Unassembled WGS sequence"/>
</dbReference>
<proteinExistence type="predicted"/>
<comment type="caution">
    <text evidence="5">The sequence shown here is derived from an EMBL/GenBank/DDBJ whole genome shotgun (WGS) entry which is preliminary data.</text>
</comment>
<dbReference type="InterPro" id="IPR036737">
    <property type="entry name" value="OmpA-like_sf"/>
</dbReference>
<dbReference type="InterPro" id="IPR017732">
    <property type="entry name" value="T4/T6SS_DotU"/>
</dbReference>
<dbReference type="CDD" id="cd07185">
    <property type="entry name" value="OmpA_C-like"/>
    <property type="match status" value="1"/>
</dbReference>
<dbReference type="EMBL" id="DRMS01000363">
    <property type="protein sequence ID" value="HFC93076.1"/>
    <property type="molecule type" value="Genomic_DNA"/>
</dbReference>
<accession>A0A7V2T0V2</accession>
<name>A0A7V2T0V2_LEUMU</name>
<dbReference type="Pfam" id="PF09850">
    <property type="entry name" value="DotU"/>
    <property type="match status" value="1"/>
</dbReference>
<dbReference type="PANTHER" id="PTHR38033:SF1">
    <property type="entry name" value="DOTU FAMILY TYPE IV_VI SECRETION SYSTEM PROTEIN"/>
    <property type="match status" value="1"/>
</dbReference>
<dbReference type="GO" id="GO:0016020">
    <property type="term" value="C:membrane"/>
    <property type="evidence" value="ECO:0007669"/>
    <property type="project" value="UniProtKB-UniRule"/>
</dbReference>
<sequence>MSNNKNNDDIFGNVSSDKTQIFPMPGGNREDAQRQISEEHLQPPQQPFSSPFDAPQPQEVPASATQQGSHTSFQNRSNSRNLVGAATNLLLLIAHVSNTLDARDTTVLKHQVSEEINHFEVQCKRLGIDKQSRQDAKYILCTAVDEAVLNTPWGARSNWSLNTLLSSYFQDVQGGQVFFEKMRSLADDPARHHQVLLLMYYCLALGYQGRYRHENDSANKLLKIRQWLAEKIRQYSNANAHTDLSPHWIGIHGLGFSLKDFFPAWLIGTIAVSLLALIFAGLLYLLNDGSSASVDSLQRIQLTAKSLKLEKLEPPIVLEPVVVKKDPLPSGKGKVVKDDSDLTLIRFDGKYLFASGKSAVKDSIKPDLIELAQALNKRSGAIKVIGHTDNVPLKSIRLKTRYGSNQGLSEARAKSVSKIMAKYIKDKTRLSIEGKGASVPIADNKIRDGRALNRRVEIEITY</sequence>
<dbReference type="NCBIfam" id="NF038228">
    <property type="entry name" value="IcmH_DotU_IVB"/>
    <property type="match status" value="1"/>
</dbReference>
<dbReference type="NCBIfam" id="TIGR03349">
    <property type="entry name" value="IV_VI_DotU"/>
    <property type="match status" value="1"/>
</dbReference>
<evidence type="ECO:0000256" key="2">
    <source>
        <dbReference type="SAM" id="MobiDB-lite"/>
    </source>
</evidence>
<feature type="transmembrane region" description="Helical" evidence="3">
    <location>
        <begin position="264"/>
        <end position="286"/>
    </location>
</feature>
<dbReference type="PANTHER" id="PTHR38033">
    <property type="entry name" value="MEMBRANE PROTEIN-RELATED"/>
    <property type="match status" value="1"/>
</dbReference>
<dbReference type="InterPro" id="IPR038522">
    <property type="entry name" value="T4/T6SS_DotU_sf"/>
</dbReference>
<protein>
    <recommendedName>
        <fullName evidence="4">OmpA-like domain-containing protein</fullName>
    </recommendedName>
</protein>
<dbReference type="Pfam" id="PF00691">
    <property type="entry name" value="OmpA"/>
    <property type="match status" value="1"/>
</dbReference>
<evidence type="ECO:0000259" key="4">
    <source>
        <dbReference type="PROSITE" id="PS51123"/>
    </source>
</evidence>
<feature type="region of interest" description="Disordered" evidence="2">
    <location>
        <begin position="1"/>
        <end position="78"/>
    </location>
</feature>
<feature type="compositionally biased region" description="Low complexity" evidence="2">
    <location>
        <begin position="47"/>
        <end position="57"/>
    </location>
</feature>
<keyword evidence="1 3" id="KW-0472">Membrane</keyword>
<feature type="domain" description="OmpA-like" evidence="4">
    <location>
        <begin position="340"/>
        <end position="462"/>
    </location>
</feature>
<evidence type="ECO:0000256" key="3">
    <source>
        <dbReference type="SAM" id="Phobius"/>
    </source>
</evidence>
<gene>
    <name evidence="5" type="ORF">ENJ51_09720</name>
</gene>
<reference evidence="5" key="1">
    <citation type="journal article" date="2020" name="mSystems">
        <title>Genome- and Community-Level Interaction Insights into Carbon Utilization and Element Cycling Functions of Hydrothermarchaeota in Hydrothermal Sediment.</title>
        <authorList>
            <person name="Zhou Z."/>
            <person name="Liu Y."/>
            <person name="Xu W."/>
            <person name="Pan J."/>
            <person name="Luo Z.H."/>
            <person name="Li M."/>
        </authorList>
    </citation>
    <scope>NUCLEOTIDE SEQUENCE [LARGE SCALE GENOMIC DNA]</scope>
    <source>
        <strain evidence="5">HyVt-493</strain>
    </source>
</reference>
<dbReference type="SUPFAM" id="SSF103088">
    <property type="entry name" value="OmpA-like"/>
    <property type="match status" value="1"/>
</dbReference>
<dbReference type="Gene3D" id="3.30.1330.60">
    <property type="entry name" value="OmpA-like domain"/>
    <property type="match status" value="1"/>
</dbReference>
<keyword evidence="3" id="KW-0812">Transmembrane</keyword>
<dbReference type="InterPro" id="IPR006665">
    <property type="entry name" value="OmpA-like"/>
</dbReference>
<dbReference type="AlphaFoldDB" id="A0A7V2T0V2"/>